<evidence type="ECO:0000313" key="8">
    <source>
        <dbReference type="EMBL" id="KAK3236696.1"/>
    </source>
</evidence>
<dbReference type="Proteomes" id="UP001190700">
    <property type="component" value="Unassembled WGS sequence"/>
</dbReference>
<dbReference type="EC" id="1.14.99.n4" evidence="5"/>
<evidence type="ECO:0000256" key="6">
    <source>
        <dbReference type="ARBA" id="ARBA00048709"/>
    </source>
</evidence>
<comment type="cofactor">
    <cofactor evidence="7">
        <name>Fe(2+)</name>
        <dbReference type="ChEBI" id="CHEBI:29033"/>
    </cofactor>
    <text evidence="7">Binds 1 Fe(2+) ion per subunit.</text>
</comment>
<gene>
    <name evidence="8" type="ORF">CYMTET_53180</name>
</gene>
<keyword evidence="9" id="KW-1185">Reference proteome</keyword>
<dbReference type="GO" id="GO:0016121">
    <property type="term" value="P:carotene catabolic process"/>
    <property type="evidence" value="ECO:0007669"/>
    <property type="project" value="TreeGrafter"/>
</dbReference>
<comment type="catalytic activity">
    <reaction evidence="6">
        <text>all-trans-zeaxanthin + 2 O2 = 4,9-dimethyldodeca-2,4,6,8,10-pentaenedial + 2 (3R)-hydroxy-beta-ionone</text>
        <dbReference type="Rhea" id="RHEA:26393"/>
        <dbReference type="ChEBI" id="CHEBI:15379"/>
        <dbReference type="ChEBI" id="CHEBI:27547"/>
        <dbReference type="ChEBI" id="CHEBI:53171"/>
        <dbReference type="ChEBI" id="CHEBI:53173"/>
        <dbReference type="EC" id="1.14.99.n4"/>
    </reaction>
</comment>
<keyword evidence="2 7" id="KW-0479">Metal-binding</keyword>
<dbReference type="GO" id="GO:0046872">
    <property type="term" value="F:metal ion binding"/>
    <property type="evidence" value="ECO:0007669"/>
    <property type="project" value="UniProtKB-KW"/>
</dbReference>
<evidence type="ECO:0000256" key="2">
    <source>
        <dbReference type="ARBA" id="ARBA00022723"/>
    </source>
</evidence>
<feature type="binding site" evidence="7">
    <location>
        <position position="257"/>
    </location>
    <ligand>
        <name>Fe cation</name>
        <dbReference type="ChEBI" id="CHEBI:24875"/>
        <note>catalytic</note>
    </ligand>
</feature>
<reference evidence="8 9" key="1">
    <citation type="journal article" date="2015" name="Genome Biol. Evol.">
        <title>Comparative Genomics of a Bacterivorous Green Alga Reveals Evolutionary Causalities and Consequences of Phago-Mixotrophic Mode of Nutrition.</title>
        <authorList>
            <person name="Burns J.A."/>
            <person name="Paasch A."/>
            <person name="Narechania A."/>
            <person name="Kim E."/>
        </authorList>
    </citation>
    <scope>NUCLEOTIDE SEQUENCE [LARGE SCALE GENOMIC DNA]</scope>
    <source>
        <strain evidence="8 9">PLY_AMNH</strain>
    </source>
</reference>
<proteinExistence type="inferred from homology"/>
<organism evidence="8 9">
    <name type="scientific">Cymbomonas tetramitiformis</name>
    <dbReference type="NCBI Taxonomy" id="36881"/>
    <lineage>
        <taxon>Eukaryota</taxon>
        <taxon>Viridiplantae</taxon>
        <taxon>Chlorophyta</taxon>
        <taxon>Pyramimonadophyceae</taxon>
        <taxon>Pyramimonadales</taxon>
        <taxon>Pyramimonadaceae</taxon>
        <taxon>Cymbomonas</taxon>
    </lineage>
</organism>
<dbReference type="PANTHER" id="PTHR10543">
    <property type="entry name" value="BETA-CAROTENE DIOXYGENASE"/>
    <property type="match status" value="1"/>
</dbReference>
<dbReference type="AlphaFoldDB" id="A0AAE0BHF5"/>
<evidence type="ECO:0000256" key="4">
    <source>
        <dbReference type="ARBA" id="ARBA00023004"/>
    </source>
</evidence>
<evidence type="ECO:0000256" key="1">
    <source>
        <dbReference type="ARBA" id="ARBA00006787"/>
    </source>
</evidence>
<feature type="binding site" evidence="7">
    <location>
        <position position="319"/>
    </location>
    <ligand>
        <name>Fe cation</name>
        <dbReference type="ChEBI" id="CHEBI:24875"/>
        <note>catalytic</note>
    </ligand>
</feature>
<name>A0AAE0BHF5_9CHLO</name>
<feature type="binding site" evidence="7">
    <location>
        <position position="514"/>
    </location>
    <ligand>
        <name>Fe cation</name>
        <dbReference type="ChEBI" id="CHEBI:24875"/>
        <note>catalytic</note>
    </ligand>
</feature>
<evidence type="ECO:0000256" key="3">
    <source>
        <dbReference type="ARBA" id="ARBA00023002"/>
    </source>
</evidence>
<dbReference type="EMBL" id="LGRX02034900">
    <property type="protein sequence ID" value="KAK3236696.1"/>
    <property type="molecule type" value="Genomic_DNA"/>
</dbReference>
<dbReference type="PANTHER" id="PTHR10543:SF89">
    <property type="entry name" value="CAROTENOID 9,10(9',10')-CLEAVAGE DIOXYGENASE 1"/>
    <property type="match status" value="1"/>
</dbReference>
<protein>
    <recommendedName>
        <fullName evidence="5">carotenoid 9,10-dioxygenase</fullName>
        <ecNumber evidence="5">1.14.99.n4</ecNumber>
    </recommendedName>
</protein>
<dbReference type="GO" id="GO:0009570">
    <property type="term" value="C:chloroplast stroma"/>
    <property type="evidence" value="ECO:0007669"/>
    <property type="project" value="TreeGrafter"/>
</dbReference>
<keyword evidence="3" id="KW-0560">Oxidoreductase</keyword>
<evidence type="ECO:0000313" key="9">
    <source>
        <dbReference type="Proteomes" id="UP001190700"/>
    </source>
</evidence>
<sequence>MLPLHLVAKSSIEVVVAPQTSDLLNELRRNHDSAKAGSLYLPASQETFGKLERLSGELPAGFPTGTYLRNGPNHPYYSDRGEDHYFDADGMIHAAVFPGNGTAAYFNRYIETESHVREKNAGRKLYDGVLVYNGYTLLGNLLKNLLRTGTTFKSTANTALLYFNGKLLALMEASLPVELSLDASEGRLETVNAKYDFEGALTHPFAAHPKVCPSTGDMMVFGYRAESKPHMLYSVFRRDGRKALTQPLDLERCCMAHDMAITESYSLVFDTPLVFDNNNLIQGRFPFGVDESHPARIGVIPRYGGDVEWFLVEPCNVFHTVNAYEDEETGEIVLHGGRFVLERDPYFAYNPAFMYEWRLTPGTNGRGVTERLLDATPTEFPRINEAYMGKPYQWAYCVETTACGKMSTWKNPWEAVTFGAVVKYDMRAGKVVDEWRLPAGQSLSEPQFVPRRLDTEEGEEAAACHQAEDDGFLIAFGSDPDEGHSFVVILDAKNLSQGPLTVLRTPQPVPNGLHGTWIPEVATRM</sequence>
<evidence type="ECO:0000256" key="5">
    <source>
        <dbReference type="ARBA" id="ARBA00039084"/>
    </source>
</evidence>
<comment type="similarity">
    <text evidence="1">Belongs to the carotenoid oxygenase family.</text>
</comment>
<comment type="caution">
    <text evidence="8">The sequence shown here is derived from an EMBL/GenBank/DDBJ whole genome shotgun (WGS) entry which is preliminary data.</text>
</comment>
<keyword evidence="4 7" id="KW-0408">Iron</keyword>
<dbReference type="GO" id="GO:0010436">
    <property type="term" value="F:carotenoid dioxygenase activity"/>
    <property type="evidence" value="ECO:0007669"/>
    <property type="project" value="TreeGrafter"/>
</dbReference>
<dbReference type="Pfam" id="PF03055">
    <property type="entry name" value="RPE65"/>
    <property type="match status" value="1"/>
</dbReference>
<accession>A0AAE0BHF5</accession>
<feature type="binding site" evidence="7">
    <location>
        <position position="208"/>
    </location>
    <ligand>
        <name>Fe cation</name>
        <dbReference type="ChEBI" id="CHEBI:24875"/>
        <note>catalytic</note>
    </ligand>
</feature>
<evidence type="ECO:0000256" key="7">
    <source>
        <dbReference type="PIRSR" id="PIRSR604294-1"/>
    </source>
</evidence>
<dbReference type="InterPro" id="IPR004294">
    <property type="entry name" value="Carotenoid_Oase"/>
</dbReference>